<protein>
    <submittedName>
        <fullName evidence="2">Uncharacterized protein</fullName>
    </submittedName>
</protein>
<feature type="transmembrane region" description="Helical" evidence="1">
    <location>
        <begin position="42"/>
        <end position="60"/>
    </location>
</feature>
<evidence type="ECO:0000313" key="2">
    <source>
        <dbReference type="EMBL" id="MPN64178.1"/>
    </source>
</evidence>
<keyword evidence="1" id="KW-1133">Transmembrane helix</keyword>
<keyword evidence="1" id="KW-0812">Transmembrane</keyword>
<dbReference type="EMBL" id="VSSQ01144687">
    <property type="protein sequence ID" value="MPN64178.1"/>
    <property type="molecule type" value="Genomic_DNA"/>
</dbReference>
<evidence type="ECO:0000256" key="1">
    <source>
        <dbReference type="SAM" id="Phobius"/>
    </source>
</evidence>
<comment type="caution">
    <text evidence="2">The sequence shown here is derived from an EMBL/GenBank/DDBJ whole genome shotgun (WGS) entry which is preliminary data.</text>
</comment>
<keyword evidence="1" id="KW-0472">Membrane</keyword>
<accession>A0A645JKH8</accession>
<gene>
    <name evidence="2" type="ORF">SDC9_211949</name>
</gene>
<name>A0A645JKH8_9ZZZZ</name>
<organism evidence="2">
    <name type="scientific">bioreactor metagenome</name>
    <dbReference type="NCBI Taxonomy" id="1076179"/>
    <lineage>
        <taxon>unclassified sequences</taxon>
        <taxon>metagenomes</taxon>
        <taxon>ecological metagenomes</taxon>
    </lineage>
</organism>
<proteinExistence type="predicted"/>
<sequence length="104" mass="11752">MAKHECFQRVPALSGVSSISSMYSAIQIYKPSTLKKLIETDFNYIIIYMYDCITAFTFLHSTRHGENGGNSLFVRDALIFLTILDGVSSISAWKKPHETGRKSR</sequence>
<reference evidence="2" key="1">
    <citation type="submission" date="2019-08" db="EMBL/GenBank/DDBJ databases">
        <authorList>
            <person name="Kucharzyk K."/>
            <person name="Murdoch R.W."/>
            <person name="Higgins S."/>
            <person name="Loffler F."/>
        </authorList>
    </citation>
    <scope>NUCLEOTIDE SEQUENCE</scope>
</reference>
<dbReference type="AlphaFoldDB" id="A0A645JKH8"/>
<feature type="transmembrane region" description="Helical" evidence="1">
    <location>
        <begin position="72"/>
        <end position="93"/>
    </location>
</feature>